<dbReference type="RefSeq" id="WP_218325049.1">
    <property type="nucleotide sequence ID" value="NZ_JAHUZB010000002.1"/>
</dbReference>
<name>A0ABS6TAR6_9ENTE</name>
<proteinExistence type="predicted"/>
<keyword evidence="3" id="KW-1185">Reference proteome</keyword>
<dbReference type="EMBL" id="JAHUZB010000002">
    <property type="protein sequence ID" value="MBV7389993.1"/>
    <property type="molecule type" value="Genomic_DNA"/>
</dbReference>
<evidence type="ECO:0000259" key="1">
    <source>
        <dbReference type="Pfam" id="PF00583"/>
    </source>
</evidence>
<keyword evidence="2" id="KW-0012">Acyltransferase</keyword>
<dbReference type="GO" id="GO:0016746">
    <property type="term" value="F:acyltransferase activity"/>
    <property type="evidence" value="ECO:0007669"/>
    <property type="project" value="UniProtKB-KW"/>
</dbReference>
<reference evidence="2 3" key="1">
    <citation type="submission" date="2021-06" db="EMBL/GenBank/DDBJ databases">
        <title>Enterococcus alishanensis sp. nov., a novel lactic acid bacterium isolated from fresh coffee beans.</title>
        <authorList>
            <person name="Chen Y.-S."/>
        </authorList>
    </citation>
    <scope>NUCLEOTIDE SEQUENCE [LARGE SCALE GENOMIC DNA]</scope>
    <source>
        <strain evidence="2 3">ALS3</strain>
    </source>
</reference>
<protein>
    <submittedName>
        <fullName evidence="2">GNAT family N-acetyltransferase</fullName>
        <ecNumber evidence="2">2.3.1.-</ecNumber>
    </submittedName>
</protein>
<evidence type="ECO:0000313" key="2">
    <source>
        <dbReference type="EMBL" id="MBV7389993.1"/>
    </source>
</evidence>
<dbReference type="InterPro" id="IPR000182">
    <property type="entry name" value="GNAT_dom"/>
</dbReference>
<comment type="caution">
    <text evidence="2">The sequence shown here is derived from an EMBL/GenBank/DDBJ whole genome shotgun (WGS) entry which is preliminary data.</text>
</comment>
<organism evidence="2 3">
    <name type="scientific">Enterococcus alishanensis</name>
    <dbReference type="NCBI Taxonomy" id="1303817"/>
    <lineage>
        <taxon>Bacteria</taxon>
        <taxon>Bacillati</taxon>
        <taxon>Bacillota</taxon>
        <taxon>Bacilli</taxon>
        <taxon>Lactobacillales</taxon>
        <taxon>Enterococcaceae</taxon>
        <taxon>Enterococcus</taxon>
    </lineage>
</organism>
<sequence>MITRYRKNQRKIAMGLLSFHQNLKEQQHLLKELDTYEEDNNYQLFCYYHEGESANVQGLIGISIENDNEIVLQDISLNPSYRGERIGFQMLDELQFLFSGQKILATKTTADFLSHWHESKKEATNE</sequence>
<keyword evidence="2" id="KW-0808">Transferase</keyword>
<feature type="domain" description="N-acetyltransferase" evidence="1">
    <location>
        <begin position="29"/>
        <end position="95"/>
    </location>
</feature>
<evidence type="ECO:0000313" key="3">
    <source>
        <dbReference type="Proteomes" id="UP000774130"/>
    </source>
</evidence>
<dbReference type="EC" id="2.3.1.-" evidence="2"/>
<dbReference type="Pfam" id="PF00583">
    <property type="entry name" value="Acetyltransf_1"/>
    <property type="match status" value="1"/>
</dbReference>
<gene>
    <name evidence="2" type="ORF">KUA55_04820</name>
</gene>
<dbReference type="Proteomes" id="UP000774130">
    <property type="component" value="Unassembled WGS sequence"/>
</dbReference>
<accession>A0ABS6TAR6</accession>